<gene>
    <name evidence="1" type="ORF">Tco_0802279</name>
</gene>
<accession>A0ABQ5A145</accession>
<evidence type="ECO:0000313" key="2">
    <source>
        <dbReference type="Proteomes" id="UP001151760"/>
    </source>
</evidence>
<keyword evidence="2" id="KW-1185">Reference proteome</keyword>
<reference evidence="1" key="2">
    <citation type="submission" date="2022-01" db="EMBL/GenBank/DDBJ databases">
        <authorList>
            <person name="Yamashiro T."/>
            <person name="Shiraishi A."/>
            <person name="Satake H."/>
            <person name="Nakayama K."/>
        </authorList>
    </citation>
    <scope>NUCLEOTIDE SEQUENCE</scope>
</reference>
<sequence length="93" mass="10402">MEVSSIGSTVSRSCIHARSWLTWDFMKAAWPVANDKYSANGTGAGSSKKWSYGEGYERIRQGVDHIDVYRYGVGSEISFRFVVTRTLGCINEI</sequence>
<dbReference type="Proteomes" id="UP001151760">
    <property type="component" value="Unassembled WGS sequence"/>
</dbReference>
<dbReference type="EMBL" id="BQNB010011799">
    <property type="protein sequence ID" value="GJS95311.1"/>
    <property type="molecule type" value="Genomic_DNA"/>
</dbReference>
<proteinExistence type="predicted"/>
<comment type="caution">
    <text evidence="1">The sequence shown here is derived from an EMBL/GenBank/DDBJ whole genome shotgun (WGS) entry which is preliminary data.</text>
</comment>
<reference evidence="1" key="1">
    <citation type="journal article" date="2022" name="Int. J. Mol. Sci.">
        <title>Draft Genome of Tanacetum Coccineum: Genomic Comparison of Closely Related Tanacetum-Family Plants.</title>
        <authorList>
            <person name="Yamashiro T."/>
            <person name="Shiraishi A."/>
            <person name="Nakayama K."/>
            <person name="Satake H."/>
        </authorList>
    </citation>
    <scope>NUCLEOTIDE SEQUENCE</scope>
</reference>
<evidence type="ECO:0000313" key="1">
    <source>
        <dbReference type="EMBL" id="GJS95311.1"/>
    </source>
</evidence>
<organism evidence="1 2">
    <name type="scientific">Tanacetum coccineum</name>
    <dbReference type="NCBI Taxonomy" id="301880"/>
    <lineage>
        <taxon>Eukaryota</taxon>
        <taxon>Viridiplantae</taxon>
        <taxon>Streptophyta</taxon>
        <taxon>Embryophyta</taxon>
        <taxon>Tracheophyta</taxon>
        <taxon>Spermatophyta</taxon>
        <taxon>Magnoliopsida</taxon>
        <taxon>eudicotyledons</taxon>
        <taxon>Gunneridae</taxon>
        <taxon>Pentapetalae</taxon>
        <taxon>asterids</taxon>
        <taxon>campanulids</taxon>
        <taxon>Asterales</taxon>
        <taxon>Asteraceae</taxon>
        <taxon>Asteroideae</taxon>
        <taxon>Anthemideae</taxon>
        <taxon>Anthemidinae</taxon>
        <taxon>Tanacetum</taxon>
    </lineage>
</organism>
<protein>
    <submittedName>
        <fullName evidence="1">Uncharacterized protein</fullName>
    </submittedName>
</protein>
<name>A0ABQ5A145_9ASTR</name>